<dbReference type="KEGG" id="hro:HELRODRAFT_176310"/>
<dbReference type="CTD" id="20205787"/>
<protein>
    <submittedName>
        <fullName evidence="1 2">Uncharacterized protein</fullName>
    </submittedName>
</protein>
<evidence type="ECO:0000313" key="3">
    <source>
        <dbReference type="Proteomes" id="UP000015101"/>
    </source>
</evidence>
<accession>T1FAD8</accession>
<dbReference type="EMBL" id="AMQM01005612">
    <property type="status" value="NOT_ANNOTATED_CDS"/>
    <property type="molecule type" value="Genomic_DNA"/>
</dbReference>
<name>T1FAD8_HELRO</name>
<dbReference type="EMBL" id="KB097026">
    <property type="protein sequence ID" value="ESO00009.1"/>
    <property type="molecule type" value="Genomic_DNA"/>
</dbReference>
<keyword evidence="3" id="KW-1185">Reference proteome</keyword>
<reference evidence="2" key="3">
    <citation type="submission" date="2015-06" db="UniProtKB">
        <authorList>
            <consortium name="EnsemblMetazoa"/>
        </authorList>
    </citation>
    <scope>IDENTIFICATION</scope>
</reference>
<reference evidence="1 3" key="2">
    <citation type="journal article" date="2013" name="Nature">
        <title>Insights into bilaterian evolution from three spiralian genomes.</title>
        <authorList>
            <person name="Simakov O."/>
            <person name="Marletaz F."/>
            <person name="Cho S.J."/>
            <person name="Edsinger-Gonzales E."/>
            <person name="Havlak P."/>
            <person name="Hellsten U."/>
            <person name="Kuo D.H."/>
            <person name="Larsson T."/>
            <person name="Lv J."/>
            <person name="Arendt D."/>
            <person name="Savage R."/>
            <person name="Osoegawa K."/>
            <person name="de Jong P."/>
            <person name="Grimwood J."/>
            <person name="Chapman J.A."/>
            <person name="Shapiro H."/>
            <person name="Aerts A."/>
            <person name="Otillar R.P."/>
            <person name="Terry A.Y."/>
            <person name="Boore J.L."/>
            <person name="Grigoriev I.V."/>
            <person name="Lindberg D.R."/>
            <person name="Seaver E.C."/>
            <person name="Weisblat D.A."/>
            <person name="Putnam N.H."/>
            <person name="Rokhsar D.S."/>
        </authorList>
    </citation>
    <scope>NUCLEOTIDE SEQUENCE</scope>
</reference>
<proteinExistence type="predicted"/>
<dbReference type="Proteomes" id="UP000015101">
    <property type="component" value="Unassembled WGS sequence"/>
</dbReference>
<dbReference type="EnsemblMetazoa" id="HelroT176310">
    <property type="protein sequence ID" value="HelroP176310"/>
    <property type="gene ID" value="HelroG176310"/>
</dbReference>
<evidence type="ECO:0000313" key="1">
    <source>
        <dbReference type="EMBL" id="ESO00009.1"/>
    </source>
</evidence>
<dbReference type="AlphaFoldDB" id="T1FAD8"/>
<reference evidence="3" key="1">
    <citation type="submission" date="2012-12" db="EMBL/GenBank/DDBJ databases">
        <authorList>
            <person name="Hellsten U."/>
            <person name="Grimwood J."/>
            <person name="Chapman J.A."/>
            <person name="Shapiro H."/>
            <person name="Aerts A."/>
            <person name="Otillar R.P."/>
            <person name="Terry A.Y."/>
            <person name="Boore J.L."/>
            <person name="Simakov O."/>
            <person name="Marletaz F."/>
            <person name="Cho S.-J."/>
            <person name="Edsinger-Gonzales E."/>
            <person name="Havlak P."/>
            <person name="Kuo D.-H."/>
            <person name="Larsson T."/>
            <person name="Lv J."/>
            <person name="Arendt D."/>
            <person name="Savage R."/>
            <person name="Osoegawa K."/>
            <person name="de Jong P."/>
            <person name="Lindberg D.R."/>
            <person name="Seaver E.C."/>
            <person name="Weisblat D.A."/>
            <person name="Putnam N.H."/>
            <person name="Grigoriev I.V."/>
            <person name="Rokhsar D.S."/>
        </authorList>
    </citation>
    <scope>NUCLEOTIDE SEQUENCE</scope>
</reference>
<dbReference type="InParanoid" id="T1FAD8"/>
<sequence>MAPVLPQCPVCSNHYKITPDGKLCRHGGRVKGQECSGSRKKVDAPQVVTGPPHVAASSDRLIMGAMTAVLKRVPLHDHILKLFREKCSNALHELLTTLHFQNLKNPFHEKTPSLLVVPGQYSTPLAHP</sequence>
<dbReference type="GeneID" id="20205787"/>
<dbReference type="RefSeq" id="XP_009021783.1">
    <property type="nucleotide sequence ID" value="XM_009023535.1"/>
</dbReference>
<gene>
    <name evidence="2" type="primary">20205787</name>
    <name evidence="1" type="ORF">HELRODRAFT_176310</name>
</gene>
<evidence type="ECO:0000313" key="2">
    <source>
        <dbReference type="EnsemblMetazoa" id="HelroP176310"/>
    </source>
</evidence>
<organism evidence="2 3">
    <name type="scientific">Helobdella robusta</name>
    <name type="common">Californian leech</name>
    <dbReference type="NCBI Taxonomy" id="6412"/>
    <lineage>
        <taxon>Eukaryota</taxon>
        <taxon>Metazoa</taxon>
        <taxon>Spiralia</taxon>
        <taxon>Lophotrochozoa</taxon>
        <taxon>Annelida</taxon>
        <taxon>Clitellata</taxon>
        <taxon>Hirudinea</taxon>
        <taxon>Rhynchobdellida</taxon>
        <taxon>Glossiphoniidae</taxon>
        <taxon>Helobdella</taxon>
    </lineage>
</organism>
<dbReference type="HOGENOM" id="CLU_1961976_0_0_1"/>